<evidence type="ECO:0000313" key="1">
    <source>
        <dbReference type="EMBL" id="KAK9931983.1"/>
    </source>
</evidence>
<sequence length="115" mass="12732">MAVANCHQQLHLFFDPSQTCSIAASLSSATLFKLQLSNRRHFSRSLHQSRRCSPFTPASHPYLQTIPTVMVLSFQHRHSTPHRSISQLLTQRSSASPPFELCSLSLSDGGGGVDR</sequence>
<evidence type="ECO:0000313" key="2">
    <source>
        <dbReference type="Proteomes" id="UP001457282"/>
    </source>
</evidence>
<keyword evidence="2" id="KW-1185">Reference proteome</keyword>
<dbReference type="EMBL" id="JBEDUW010000004">
    <property type="protein sequence ID" value="KAK9931983.1"/>
    <property type="molecule type" value="Genomic_DNA"/>
</dbReference>
<protein>
    <submittedName>
        <fullName evidence="1">Uncharacterized protein</fullName>
    </submittedName>
</protein>
<comment type="caution">
    <text evidence="1">The sequence shown here is derived from an EMBL/GenBank/DDBJ whole genome shotgun (WGS) entry which is preliminary data.</text>
</comment>
<organism evidence="1 2">
    <name type="scientific">Rubus argutus</name>
    <name type="common">Southern blackberry</name>
    <dbReference type="NCBI Taxonomy" id="59490"/>
    <lineage>
        <taxon>Eukaryota</taxon>
        <taxon>Viridiplantae</taxon>
        <taxon>Streptophyta</taxon>
        <taxon>Embryophyta</taxon>
        <taxon>Tracheophyta</taxon>
        <taxon>Spermatophyta</taxon>
        <taxon>Magnoliopsida</taxon>
        <taxon>eudicotyledons</taxon>
        <taxon>Gunneridae</taxon>
        <taxon>Pentapetalae</taxon>
        <taxon>rosids</taxon>
        <taxon>fabids</taxon>
        <taxon>Rosales</taxon>
        <taxon>Rosaceae</taxon>
        <taxon>Rosoideae</taxon>
        <taxon>Rosoideae incertae sedis</taxon>
        <taxon>Rubus</taxon>
    </lineage>
</organism>
<reference evidence="1 2" key="1">
    <citation type="journal article" date="2023" name="G3 (Bethesda)">
        <title>A chromosome-length genome assembly and annotation of blackberry (Rubus argutus, cv. 'Hillquist').</title>
        <authorList>
            <person name="Bruna T."/>
            <person name="Aryal R."/>
            <person name="Dudchenko O."/>
            <person name="Sargent D.J."/>
            <person name="Mead D."/>
            <person name="Buti M."/>
            <person name="Cavallini A."/>
            <person name="Hytonen T."/>
            <person name="Andres J."/>
            <person name="Pham M."/>
            <person name="Weisz D."/>
            <person name="Mascagni F."/>
            <person name="Usai G."/>
            <person name="Natali L."/>
            <person name="Bassil N."/>
            <person name="Fernandez G.E."/>
            <person name="Lomsadze A."/>
            <person name="Armour M."/>
            <person name="Olukolu B."/>
            <person name="Poorten T."/>
            <person name="Britton C."/>
            <person name="Davik J."/>
            <person name="Ashrafi H."/>
            <person name="Aiden E.L."/>
            <person name="Borodovsky M."/>
            <person name="Worthington M."/>
        </authorList>
    </citation>
    <scope>NUCLEOTIDE SEQUENCE [LARGE SCALE GENOMIC DNA]</scope>
    <source>
        <strain evidence="1">PI 553951</strain>
    </source>
</reference>
<accession>A0AAW1X6N3</accession>
<dbReference type="AlphaFoldDB" id="A0AAW1X6N3"/>
<gene>
    <name evidence="1" type="ORF">M0R45_019236</name>
</gene>
<name>A0AAW1X6N3_RUBAR</name>
<dbReference type="Proteomes" id="UP001457282">
    <property type="component" value="Unassembled WGS sequence"/>
</dbReference>
<proteinExistence type="predicted"/>